<proteinExistence type="predicted"/>
<keyword evidence="3" id="KW-1185">Reference proteome</keyword>
<reference evidence="2 3" key="1">
    <citation type="journal article" date="2013" name="Curr. Biol.">
        <title>The Genome of the Foraminiferan Reticulomyxa filosa.</title>
        <authorList>
            <person name="Glockner G."/>
            <person name="Hulsmann N."/>
            <person name="Schleicher M."/>
            <person name="Noegel A.A."/>
            <person name="Eichinger L."/>
            <person name="Gallinger C."/>
            <person name="Pawlowski J."/>
            <person name="Sierra R."/>
            <person name="Euteneuer U."/>
            <person name="Pillet L."/>
            <person name="Moustafa A."/>
            <person name="Platzer M."/>
            <person name="Groth M."/>
            <person name="Szafranski K."/>
            <person name="Schliwa M."/>
        </authorList>
    </citation>
    <scope>NUCLEOTIDE SEQUENCE [LARGE SCALE GENOMIC DNA]</scope>
</reference>
<feature type="compositionally biased region" description="Basic and acidic residues" evidence="1">
    <location>
        <begin position="80"/>
        <end position="94"/>
    </location>
</feature>
<comment type="caution">
    <text evidence="2">The sequence shown here is derived from an EMBL/GenBank/DDBJ whole genome shotgun (WGS) entry which is preliminary data.</text>
</comment>
<feature type="region of interest" description="Disordered" evidence="1">
    <location>
        <begin position="125"/>
        <end position="165"/>
    </location>
</feature>
<gene>
    <name evidence="2" type="ORF">RFI_39110</name>
</gene>
<feature type="region of interest" description="Disordered" evidence="1">
    <location>
        <begin position="34"/>
        <end position="104"/>
    </location>
</feature>
<dbReference type="AlphaFoldDB" id="X6LAP3"/>
<feature type="non-terminal residue" evidence="2">
    <location>
        <position position="208"/>
    </location>
</feature>
<name>X6LAP3_RETFI</name>
<evidence type="ECO:0000313" key="2">
    <source>
        <dbReference type="EMBL" id="ETN98400.1"/>
    </source>
</evidence>
<protein>
    <submittedName>
        <fullName evidence="2">Uncharacterized protein</fullName>
    </submittedName>
</protein>
<evidence type="ECO:0000256" key="1">
    <source>
        <dbReference type="SAM" id="MobiDB-lite"/>
    </source>
</evidence>
<dbReference type="Proteomes" id="UP000023152">
    <property type="component" value="Unassembled WGS sequence"/>
</dbReference>
<sequence>MRDFEQYQVEYLEITVKTLKEIMNSLSVYFRKKERDRTNTSTHHPKHSNTTSNGSMDGGVAPESYWSPPAMTVLTSADHGSNRDMRNHDRKLSGDEDNDGTIPPYKRLLQTQNVGSSHQLMPLSNDHNGQTSGSIPAASVNSTHGQSGLGVGNPSTTPGQPTRHAKKISGLFSSQEDTKGPSLQEMWPHIRQLIEGYILLWYCHPDEQ</sequence>
<evidence type="ECO:0000313" key="3">
    <source>
        <dbReference type="Proteomes" id="UP000023152"/>
    </source>
</evidence>
<organism evidence="2 3">
    <name type="scientific">Reticulomyxa filosa</name>
    <dbReference type="NCBI Taxonomy" id="46433"/>
    <lineage>
        <taxon>Eukaryota</taxon>
        <taxon>Sar</taxon>
        <taxon>Rhizaria</taxon>
        <taxon>Retaria</taxon>
        <taxon>Foraminifera</taxon>
        <taxon>Monothalamids</taxon>
        <taxon>Reticulomyxidae</taxon>
        <taxon>Reticulomyxa</taxon>
    </lineage>
</organism>
<accession>X6LAP3</accession>
<feature type="compositionally biased region" description="Polar residues" evidence="1">
    <location>
        <begin position="125"/>
        <end position="146"/>
    </location>
</feature>
<dbReference type="EMBL" id="ASPP01046818">
    <property type="protein sequence ID" value="ETN98400.1"/>
    <property type="molecule type" value="Genomic_DNA"/>
</dbReference>